<dbReference type="InterPro" id="IPR050065">
    <property type="entry name" value="GlmU-like"/>
</dbReference>
<dbReference type="GO" id="GO:0016746">
    <property type="term" value="F:acyltransferase activity"/>
    <property type="evidence" value="ECO:0007669"/>
    <property type="project" value="UniProtKB-KW"/>
</dbReference>
<reference evidence="3 4" key="1">
    <citation type="journal article" date="2017" name="Int. J. Syst. Evol. Microbiol.">
        <title>Arachidicoccus ginsenosidivorans sp. nov., with ginsenoside-converting activity isolated from ginseng cultivating soil.</title>
        <authorList>
            <person name="Siddiqi M.Z."/>
            <person name="Aslam Z."/>
            <person name="Im W.T."/>
        </authorList>
    </citation>
    <scope>NUCLEOTIDE SEQUENCE [LARGE SCALE GENOMIC DNA]</scope>
    <source>
        <strain evidence="3 4">Gsoil 809</strain>
    </source>
</reference>
<accession>A0A5B8VL09</accession>
<dbReference type="OrthoDB" id="9784832at2"/>
<dbReference type="KEGG" id="agi:FSB73_11560"/>
<organism evidence="3 4">
    <name type="scientific">Arachidicoccus ginsenosidivorans</name>
    <dbReference type="NCBI Taxonomy" id="496057"/>
    <lineage>
        <taxon>Bacteria</taxon>
        <taxon>Pseudomonadati</taxon>
        <taxon>Bacteroidota</taxon>
        <taxon>Chitinophagia</taxon>
        <taxon>Chitinophagales</taxon>
        <taxon>Chitinophagaceae</taxon>
        <taxon>Arachidicoccus</taxon>
    </lineage>
</organism>
<dbReference type="PANTHER" id="PTHR43584:SF8">
    <property type="entry name" value="N-ACETYLMURAMATE ALPHA-1-PHOSPHATE URIDYLYLTRANSFERASE"/>
    <property type="match status" value="1"/>
</dbReference>
<proteinExistence type="predicted"/>
<evidence type="ECO:0000256" key="1">
    <source>
        <dbReference type="ARBA" id="ARBA00022679"/>
    </source>
</evidence>
<protein>
    <recommendedName>
        <fullName evidence="5">Glucose-1-phosphate thymidylyltransferase</fullName>
    </recommendedName>
</protein>
<sequence>MLGGEIKNSIFHSGTNKGHEGYIGDSIIGAYCNFGAGSGGSNVKNTGGEVRVYDYETKGFREVGQKFGALVGDFTRIGVGTQLTTGSSIGTCCNLFGLEIPPKLVAPFSWGNGDNLVDYQIEKAIEHIKTWLGFKGVDLFDGEFQILNHIFEQTRRRG</sequence>
<name>A0A5B8VL09_9BACT</name>
<evidence type="ECO:0000313" key="4">
    <source>
        <dbReference type="Proteomes" id="UP000321291"/>
    </source>
</evidence>
<dbReference type="Gene3D" id="2.160.10.10">
    <property type="entry name" value="Hexapeptide repeat proteins"/>
    <property type="match status" value="1"/>
</dbReference>
<dbReference type="InterPro" id="IPR011004">
    <property type="entry name" value="Trimer_LpxA-like_sf"/>
</dbReference>
<dbReference type="GO" id="GO:0016779">
    <property type="term" value="F:nucleotidyltransferase activity"/>
    <property type="evidence" value="ECO:0007669"/>
    <property type="project" value="UniProtKB-ARBA"/>
</dbReference>
<dbReference type="SUPFAM" id="SSF51161">
    <property type="entry name" value="Trimeric LpxA-like enzymes"/>
    <property type="match status" value="1"/>
</dbReference>
<dbReference type="PANTHER" id="PTHR43584">
    <property type="entry name" value="NUCLEOTIDYL TRANSFERASE"/>
    <property type="match status" value="1"/>
</dbReference>
<dbReference type="EMBL" id="CP042434">
    <property type="protein sequence ID" value="QEC72217.1"/>
    <property type="molecule type" value="Genomic_DNA"/>
</dbReference>
<dbReference type="Proteomes" id="UP000321291">
    <property type="component" value="Chromosome"/>
</dbReference>
<dbReference type="RefSeq" id="WP_146782152.1">
    <property type="nucleotide sequence ID" value="NZ_CP042434.1"/>
</dbReference>
<dbReference type="AlphaFoldDB" id="A0A5B8VL09"/>
<evidence type="ECO:0000256" key="2">
    <source>
        <dbReference type="ARBA" id="ARBA00023315"/>
    </source>
</evidence>
<gene>
    <name evidence="3" type="ORF">FSB73_11560</name>
</gene>
<keyword evidence="2" id="KW-0012">Acyltransferase</keyword>
<keyword evidence="1" id="KW-0808">Transferase</keyword>
<keyword evidence="4" id="KW-1185">Reference proteome</keyword>
<evidence type="ECO:0008006" key="5">
    <source>
        <dbReference type="Google" id="ProtNLM"/>
    </source>
</evidence>
<evidence type="ECO:0000313" key="3">
    <source>
        <dbReference type="EMBL" id="QEC72217.1"/>
    </source>
</evidence>